<gene>
    <name evidence="1" type="ordered locus">HFX_1325</name>
</gene>
<name>I3R476_HALMT</name>
<protein>
    <submittedName>
        <fullName evidence="1">Uncharacterized protein</fullName>
    </submittedName>
</protein>
<dbReference type="AlphaFoldDB" id="I3R476"/>
<dbReference type="EMBL" id="CP001868">
    <property type="protein sequence ID" value="AFK19036.1"/>
    <property type="molecule type" value="Genomic_DNA"/>
</dbReference>
<dbReference type="KEGG" id="hme:HFX_1325"/>
<dbReference type="Proteomes" id="UP000006469">
    <property type="component" value="Chromosome"/>
</dbReference>
<sequence length="67" mass="7648">MTSLTSSNNTSEIAIEMVHLAPTFNSYDNIHQSNKNACEGLTYSVEWSSDNRWKSLTGRNWSEAHER</sequence>
<reference evidence="1 2" key="1">
    <citation type="journal article" date="2012" name="J. Bacteriol.">
        <title>Complete genome sequence of the metabolically versatile halophilic archaeon Haloferax mediterranei, a poly(3-hydroxybutyrate-co-3-hydroxyvalerate) producer.</title>
        <authorList>
            <person name="Han J."/>
            <person name="Zhang F."/>
            <person name="Hou J."/>
            <person name="Liu X."/>
            <person name="Li M."/>
            <person name="Liu H."/>
            <person name="Cai L."/>
            <person name="Zhang B."/>
            <person name="Chen Y."/>
            <person name="Zhou J."/>
            <person name="Hu S."/>
            <person name="Xiang H."/>
        </authorList>
    </citation>
    <scope>NUCLEOTIDE SEQUENCE [LARGE SCALE GENOMIC DNA]</scope>
    <source>
        <strain evidence="2">ATCC 33500 / DSM 1411 / JCM 8866 / NBRC 14739 / NCIMB 2177 / R-4</strain>
    </source>
</reference>
<evidence type="ECO:0000313" key="2">
    <source>
        <dbReference type="Proteomes" id="UP000006469"/>
    </source>
</evidence>
<accession>I3R476</accession>
<dbReference type="HOGENOM" id="CLU_2802105_0_0_2"/>
<proteinExistence type="predicted"/>
<evidence type="ECO:0000313" key="1">
    <source>
        <dbReference type="EMBL" id="AFK19036.1"/>
    </source>
</evidence>
<organism evidence="1 2">
    <name type="scientific">Haloferax mediterranei (strain ATCC 33500 / DSM 1411 / JCM 8866 / NBRC 14739 / NCIMB 2177 / R-4)</name>
    <name type="common">Halobacterium mediterranei</name>
    <dbReference type="NCBI Taxonomy" id="523841"/>
    <lineage>
        <taxon>Archaea</taxon>
        <taxon>Methanobacteriati</taxon>
        <taxon>Methanobacteriota</taxon>
        <taxon>Stenosarchaea group</taxon>
        <taxon>Halobacteria</taxon>
        <taxon>Halobacteriales</taxon>
        <taxon>Haloferacaceae</taxon>
        <taxon>Haloferax</taxon>
    </lineage>
</organism>